<evidence type="ECO:0000256" key="1">
    <source>
        <dbReference type="SAM" id="MobiDB-lite"/>
    </source>
</evidence>
<dbReference type="GO" id="GO:0006508">
    <property type="term" value="P:proteolysis"/>
    <property type="evidence" value="ECO:0007669"/>
    <property type="project" value="InterPro"/>
</dbReference>
<dbReference type="GO" id="GO:0004190">
    <property type="term" value="F:aspartic-type endopeptidase activity"/>
    <property type="evidence" value="ECO:0007669"/>
    <property type="project" value="InterPro"/>
</dbReference>
<feature type="non-terminal residue" evidence="3">
    <location>
        <position position="1"/>
    </location>
</feature>
<feature type="signal peptide" evidence="2">
    <location>
        <begin position="1"/>
        <end position="19"/>
    </location>
</feature>
<dbReference type="InterPro" id="IPR001461">
    <property type="entry name" value="Aspartic_peptidase_A1"/>
</dbReference>
<organism evidence="3 4">
    <name type="scientific">Eragrostis curvula</name>
    <name type="common">weeping love grass</name>
    <dbReference type="NCBI Taxonomy" id="38414"/>
    <lineage>
        <taxon>Eukaryota</taxon>
        <taxon>Viridiplantae</taxon>
        <taxon>Streptophyta</taxon>
        <taxon>Embryophyta</taxon>
        <taxon>Tracheophyta</taxon>
        <taxon>Spermatophyta</taxon>
        <taxon>Magnoliopsida</taxon>
        <taxon>Liliopsida</taxon>
        <taxon>Poales</taxon>
        <taxon>Poaceae</taxon>
        <taxon>PACMAD clade</taxon>
        <taxon>Chloridoideae</taxon>
        <taxon>Eragrostideae</taxon>
        <taxon>Eragrostidinae</taxon>
        <taxon>Eragrostis</taxon>
    </lineage>
</organism>
<dbReference type="PANTHER" id="PTHR47965:SF10">
    <property type="entry name" value="OS01G0844500 PROTEIN"/>
    <property type="match status" value="1"/>
</dbReference>
<proteinExistence type="predicted"/>
<dbReference type="Proteomes" id="UP000324897">
    <property type="component" value="Unassembled WGS sequence"/>
</dbReference>
<dbReference type="InterPro" id="IPR021109">
    <property type="entry name" value="Peptidase_aspartic_dom_sf"/>
</dbReference>
<feature type="region of interest" description="Disordered" evidence="1">
    <location>
        <begin position="88"/>
        <end position="141"/>
    </location>
</feature>
<reference evidence="3 4" key="1">
    <citation type="journal article" date="2019" name="Sci. Rep.">
        <title>A high-quality genome of Eragrostis curvula grass provides insights into Poaceae evolution and supports new strategies to enhance forage quality.</title>
        <authorList>
            <person name="Carballo J."/>
            <person name="Santos B.A.C.M."/>
            <person name="Zappacosta D."/>
            <person name="Garbus I."/>
            <person name="Selva J.P."/>
            <person name="Gallo C.A."/>
            <person name="Diaz A."/>
            <person name="Albertini E."/>
            <person name="Caccamo M."/>
            <person name="Echenique V."/>
        </authorList>
    </citation>
    <scope>NUCLEOTIDE SEQUENCE [LARGE SCALE GENOMIC DNA]</scope>
    <source>
        <strain evidence="4">cv. Victoria</strain>
        <tissue evidence="3">Leaf</tissue>
    </source>
</reference>
<dbReference type="SUPFAM" id="SSF50630">
    <property type="entry name" value="Acid proteases"/>
    <property type="match status" value="1"/>
</dbReference>
<feature type="non-terminal residue" evidence="3">
    <location>
        <position position="225"/>
    </location>
</feature>
<dbReference type="OrthoDB" id="2747330at2759"/>
<evidence type="ECO:0000313" key="4">
    <source>
        <dbReference type="Proteomes" id="UP000324897"/>
    </source>
</evidence>
<dbReference type="Gramene" id="TVU01889">
    <property type="protein sequence ID" value="TVU01889"/>
    <property type="gene ID" value="EJB05_52655"/>
</dbReference>
<feature type="compositionally biased region" description="Low complexity" evidence="1">
    <location>
        <begin position="90"/>
        <end position="127"/>
    </location>
</feature>
<keyword evidence="4" id="KW-1185">Reference proteome</keyword>
<accession>A0A5J9SSH5</accession>
<comment type="caution">
    <text evidence="3">The sequence shown here is derived from an EMBL/GenBank/DDBJ whole genome shotgun (WGS) entry which is preliminary data.</text>
</comment>
<protein>
    <submittedName>
        <fullName evidence="3">Uncharacterized protein</fullName>
    </submittedName>
</protein>
<evidence type="ECO:0000256" key="2">
    <source>
        <dbReference type="SAM" id="SignalP"/>
    </source>
</evidence>
<sequence length="225" mass="23771">MPPLLVCLLTLLLAAATRPWSVTAAAAAKPRVFPLRARQVPAGALPRPPSKLRFHHNVSLTVSLAVGTPPQNVTMVLRHRQRALLASLQRAGRPAGKRPPGARRSGPGPRRASRPCPAAQAVAAPATCRRRRPATRRRGSCRVSLSYADGSTSDGALATDVFRVGDAPPPAVRVRVHGHSPTLPLPYFDRVAYSVQLLGIRVGGKPLPIPASVLAPDHTGAGQTM</sequence>
<keyword evidence="2" id="KW-0732">Signal</keyword>
<dbReference type="Gene3D" id="2.40.70.10">
    <property type="entry name" value="Acid Proteases"/>
    <property type="match status" value="2"/>
</dbReference>
<feature type="compositionally biased region" description="Basic residues" evidence="1">
    <location>
        <begin position="128"/>
        <end position="140"/>
    </location>
</feature>
<dbReference type="EMBL" id="RWGY01000373">
    <property type="protein sequence ID" value="TVU01889.1"/>
    <property type="molecule type" value="Genomic_DNA"/>
</dbReference>
<dbReference type="PANTHER" id="PTHR47965">
    <property type="entry name" value="ASPARTYL PROTEASE-RELATED"/>
    <property type="match status" value="1"/>
</dbReference>
<name>A0A5J9SSH5_9POAL</name>
<feature type="chain" id="PRO_5023843027" evidence="2">
    <location>
        <begin position="20"/>
        <end position="225"/>
    </location>
</feature>
<gene>
    <name evidence="3" type="ORF">EJB05_52655</name>
</gene>
<evidence type="ECO:0000313" key="3">
    <source>
        <dbReference type="EMBL" id="TVU01889.1"/>
    </source>
</evidence>
<dbReference type="AlphaFoldDB" id="A0A5J9SSH5"/>